<comment type="caution">
    <text evidence="1">The sequence shown here is derived from an EMBL/GenBank/DDBJ whole genome shotgun (WGS) entry which is preliminary data.</text>
</comment>
<dbReference type="AlphaFoldDB" id="A0A1R2AUQ6"/>
<reference evidence="1 2" key="1">
    <citation type="submission" date="2016-11" db="EMBL/GenBank/DDBJ databases">
        <title>The macronuclear genome of Stentor coeruleus: a giant cell with tiny introns.</title>
        <authorList>
            <person name="Slabodnick M."/>
            <person name="Ruby J.G."/>
            <person name="Reiff S.B."/>
            <person name="Swart E.C."/>
            <person name="Gosai S."/>
            <person name="Prabakaran S."/>
            <person name="Witkowska E."/>
            <person name="Larue G.E."/>
            <person name="Fisher S."/>
            <person name="Freeman R.M."/>
            <person name="Gunawardena J."/>
            <person name="Chu W."/>
            <person name="Stover N.A."/>
            <person name="Gregory B.D."/>
            <person name="Nowacki M."/>
            <person name="Derisi J."/>
            <person name="Roy S.W."/>
            <person name="Marshall W.F."/>
            <person name="Sood P."/>
        </authorList>
    </citation>
    <scope>NUCLEOTIDE SEQUENCE [LARGE SCALE GENOMIC DNA]</scope>
    <source>
        <strain evidence="1">WM001</strain>
    </source>
</reference>
<accession>A0A1R2AUQ6</accession>
<sequence>MLPNPQSISSVSSPPEQKRIRQFIIKENLLLSEIISNNNRTIIELQSILSKYQRDYKPTSDSELSNPLIPSPLEQTSFPYKAKLKPVQQIPNVICKSKYFRITVQLKTDPGIDILRSDRIELSVSLYTSERLPQKILFTMQGKSIFRGDTIAIMAYDLVESRHLAHFKLQISEVSSHFVGGWVYLIVEAKQSLTSRGIYIKPLVIKNLRIRAKDIKNQE</sequence>
<gene>
    <name evidence="1" type="ORF">SteCoe_34347</name>
</gene>
<keyword evidence="2" id="KW-1185">Reference proteome</keyword>
<evidence type="ECO:0000313" key="2">
    <source>
        <dbReference type="Proteomes" id="UP000187209"/>
    </source>
</evidence>
<name>A0A1R2AUQ6_9CILI</name>
<evidence type="ECO:0000313" key="1">
    <source>
        <dbReference type="EMBL" id="OMJ68264.1"/>
    </source>
</evidence>
<protein>
    <submittedName>
        <fullName evidence="1">Uncharacterized protein</fullName>
    </submittedName>
</protein>
<dbReference type="EMBL" id="MPUH01001359">
    <property type="protein sequence ID" value="OMJ68264.1"/>
    <property type="molecule type" value="Genomic_DNA"/>
</dbReference>
<dbReference type="OrthoDB" id="311677at2759"/>
<organism evidence="1 2">
    <name type="scientific">Stentor coeruleus</name>
    <dbReference type="NCBI Taxonomy" id="5963"/>
    <lineage>
        <taxon>Eukaryota</taxon>
        <taxon>Sar</taxon>
        <taxon>Alveolata</taxon>
        <taxon>Ciliophora</taxon>
        <taxon>Postciliodesmatophora</taxon>
        <taxon>Heterotrichea</taxon>
        <taxon>Heterotrichida</taxon>
        <taxon>Stentoridae</taxon>
        <taxon>Stentor</taxon>
    </lineage>
</organism>
<dbReference type="Proteomes" id="UP000187209">
    <property type="component" value="Unassembled WGS sequence"/>
</dbReference>
<proteinExistence type="predicted"/>